<evidence type="ECO:0000256" key="2">
    <source>
        <dbReference type="ARBA" id="ARBA00022448"/>
    </source>
</evidence>
<dbReference type="Pfam" id="PF03092">
    <property type="entry name" value="BT1"/>
    <property type="match status" value="1"/>
</dbReference>
<evidence type="ECO:0000256" key="4">
    <source>
        <dbReference type="ARBA" id="ARBA00022989"/>
    </source>
</evidence>
<reference evidence="6" key="1">
    <citation type="submission" date="2018-01" db="EMBL/GenBank/DDBJ databases">
        <authorList>
            <person name="Mao J.F."/>
        </authorList>
    </citation>
    <scope>NUCLEOTIDE SEQUENCE</scope>
    <source>
        <strain evidence="6">Huo1</strain>
        <tissue evidence="6">Leaf</tissue>
    </source>
</reference>
<accession>A0A8X8XZA4</accession>
<protein>
    <submittedName>
        <fullName evidence="6">Uncharacterized protein</fullName>
    </submittedName>
</protein>
<evidence type="ECO:0000256" key="1">
    <source>
        <dbReference type="ARBA" id="ARBA00004141"/>
    </source>
</evidence>
<sequence length="299" mass="32909">MGMASEIDRKRKFLLGIGYSVQGLRCFPWMGVNFFLKDGMRVAPATLQILQNSANLPMVAKPLYDILSDCVYVFAEHRIPYIAFGGNLMDGNRNLCSIRHLLHVDYILSPSIVEVANDAMVAETVNQPTASKKDKSSSIGGVLGNLVALTGTMLFYQTQHLKIESSLLGISQCFSGVCVVYNRYLKSVSSRKLIIAVQGTMLARGPLLLQDSTLQRSDGAALSCNLKIISKVIDRDIVLDSSISCLSIKPNGMRQSIPSCKPKQPAPAYDRHLPHLKLLPLYFPCVKQKLTTISSPRSF</sequence>
<dbReference type="PANTHER" id="PTHR31585">
    <property type="entry name" value="FOLATE-BIOPTERIN TRANSPORTER 1, CHLOROPLASTIC"/>
    <property type="match status" value="1"/>
</dbReference>
<dbReference type="EMBL" id="PNBA02000006">
    <property type="protein sequence ID" value="KAG6421819.1"/>
    <property type="molecule type" value="Genomic_DNA"/>
</dbReference>
<keyword evidence="5" id="KW-0472">Membrane</keyword>
<dbReference type="InterPro" id="IPR039309">
    <property type="entry name" value="BT1"/>
</dbReference>
<name>A0A8X8XZA4_SALSN</name>
<evidence type="ECO:0000313" key="6">
    <source>
        <dbReference type="EMBL" id="KAG6421819.1"/>
    </source>
</evidence>
<keyword evidence="2" id="KW-0813">Transport</keyword>
<comment type="subcellular location">
    <subcellularLocation>
        <location evidence="1">Membrane</location>
        <topology evidence="1">Multi-pass membrane protein</topology>
    </subcellularLocation>
</comment>
<organism evidence="6">
    <name type="scientific">Salvia splendens</name>
    <name type="common">Scarlet sage</name>
    <dbReference type="NCBI Taxonomy" id="180675"/>
    <lineage>
        <taxon>Eukaryota</taxon>
        <taxon>Viridiplantae</taxon>
        <taxon>Streptophyta</taxon>
        <taxon>Embryophyta</taxon>
        <taxon>Tracheophyta</taxon>
        <taxon>Spermatophyta</taxon>
        <taxon>Magnoliopsida</taxon>
        <taxon>eudicotyledons</taxon>
        <taxon>Gunneridae</taxon>
        <taxon>Pentapetalae</taxon>
        <taxon>asterids</taxon>
        <taxon>lamiids</taxon>
        <taxon>Lamiales</taxon>
        <taxon>Lamiaceae</taxon>
        <taxon>Nepetoideae</taxon>
        <taxon>Mentheae</taxon>
        <taxon>Salviinae</taxon>
        <taxon>Salvia</taxon>
        <taxon>Salvia subgen. Calosphace</taxon>
        <taxon>core Calosphace</taxon>
    </lineage>
</organism>
<keyword evidence="4" id="KW-1133">Transmembrane helix</keyword>
<keyword evidence="3" id="KW-0812">Transmembrane</keyword>
<gene>
    <name evidence="6" type="ORF">SASPL_118376</name>
</gene>
<evidence type="ECO:0000256" key="3">
    <source>
        <dbReference type="ARBA" id="ARBA00022692"/>
    </source>
</evidence>
<dbReference type="AlphaFoldDB" id="A0A8X8XZA4"/>
<comment type="caution">
    <text evidence="6">The sequence shown here is derived from an EMBL/GenBank/DDBJ whole genome shotgun (WGS) entry which is preliminary data.</text>
</comment>
<dbReference type="PANTHER" id="PTHR31585:SF2">
    <property type="entry name" value="FOLATE-BIOPTERIN TRANSPORTER 7-RELATED"/>
    <property type="match status" value="1"/>
</dbReference>
<keyword evidence="7" id="KW-1185">Reference proteome</keyword>
<proteinExistence type="predicted"/>
<evidence type="ECO:0000313" key="7">
    <source>
        <dbReference type="Proteomes" id="UP000298416"/>
    </source>
</evidence>
<dbReference type="GO" id="GO:0016020">
    <property type="term" value="C:membrane"/>
    <property type="evidence" value="ECO:0007669"/>
    <property type="project" value="UniProtKB-SubCell"/>
</dbReference>
<reference evidence="6" key="2">
    <citation type="submission" date="2020-08" db="EMBL/GenBank/DDBJ databases">
        <title>Plant Genome Project.</title>
        <authorList>
            <person name="Zhang R.-G."/>
        </authorList>
    </citation>
    <scope>NUCLEOTIDE SEQUENCE</scope>
    <source>
        <strain evidence="6">Huo1</strain>
        <tissue evidence="6">Leaf</tissue>
    </source>
</reference>
<evidence type="ECO:0000256" key="5">
    <source>
        <dbReference type="ARBA" id="ARBA00023136"/>
    </source>
</evidence>
<dbReference type="Proteomes" id="UP000298416">
    <property type="component" value="Unassembled WGS sequence"/>
</dbReference>